<dbReference type="GO" id="GO:0010150">
    <property type="term" value="P:leaf senescence"/>
    <property type="evidence" value="ECO:0007669"/>
    <property type="project" value="UniProtKB-ARBA"/>
</dbReference>
<sequence>MDQNNISGYRHRRPPSSDRLFTVFSPPSAVSSMPPPDAGDELSEIDVFYTSDGPEPPRSPAVVRRCRRAFASPEKFGILAALPEDGRIPEATVQKPLLPSQPAPLARDVPSIPKPHPLSEASRYSQSAPIRIPMMARKARDWEADAGEEDGGDEEVLPPHEIVARGSMRSQTTTFSVLEGVGRTLKGRDLRRVRNAVWRQTGFLD</sequence>
<dbReference type="OrthoDB" id="684536at2759"/>
<keyword evidence="4" id="KW-1185">Reference proteome</keyword>
<proteinExistence type="inferred from homology"/>
<dbReference type="InterPro" id="IPR007608">
    <property type="entry name" value="Senescence_reg_S40"/>
</dbReference>
<reference evidence="4" key="1">
    <citation type="journal article" date="2019" name="Curr. Biol.">
        <title>Genome Sequence of Striga asiatica Provides Insight into the Evolution of Plant Parasitism.</title>
        <authorList>
            <person name="Yoshida S."/>
            <person name="Kim S."/>
            <person name="Wafula E.K."/>
            <person name="Tanskanen J."/>
            <person name="Kim Y.M."/>
            <person name="Honaas L."/>
            <person name="Yang Z."/>
            <person name="Spallek T."/>
            <person name="Conn C.E."/>
            <person name="Ichihashi Y."/>
            <person name="Cheong K."/>
            <person name="Cui S."/>
            <person name="Der J.P."/>
            <person name="Gundlach H."/>
            <person name="Jiao Y."/>
            <person name="Hori C."/>
            <person name="Ishida J.K."/>
            <person name="Kasahara H."/>
            <person name="Kiba T."/>
            <person name="Kim M.S."/>
            <person name="Koo N."/>
            <person name="Laohavisit A."/>
            <person name="Lee Y.H."/>
            <person name="Lumba S."/>
            <person name="McCourt P."/>
            <person name="Mortimer J.C."/>
            <person name="Mutuku J.M."/>
            <person name="Nomura T."/>
            <person name="Sasaki-Sekimoto Y."/>
            <person name="Seto Y."/>
            <person name="Wang Y."/>
            <person name="Wakatake T."/>
            <person name="Sakakibara H."/>
            <person name="Demura T."/>
            <person name="Yamaguchi S."/>
            <person name="Yoneyama K."/>
            <person name="Manabe R.I."/>
            <person name="Nelson D.C."/>
            <person name="Schulman A.H."/>
            <person name="Timko M.P."/>
            <person name="dePamphilis C.W."/>
            <person name="Choi D."/>
            <person name="Shirasu K."/>
        </authorList>
    </citation>
    <scope>NUCLEOTIDE SEQUENCE [LARGE SCALE GENOMIC DNA]</scope>
    <source>
        <strain evidence="4">cv. UVA1</strain>
    </source>
</reference>
<dbReference type="PANTHER" id="PTHR33083">
    <property type="entry name" value="EXPRESSED PROTEIN"/>
    <property type="match status" value="1"/>
</dbReference>
<evidence type="ECO:0000256" key="1">
    <source>
        <dbReference type="ARBA" id="ARBA00034773"/>
    </source>
</evidence>
<dbReference type="Pfam" id="PF04520">
    <property type="entry name" value="Senescence_reg"/>
    <property type="match status" value="1"/>
</dbReference>
<organism evidence="3 4">
    <name type="scientific">Striga asiatica</name>
    <name type="common">Asiatic witchweed</name>
    <name type="synonym">Buchnera asiatica</name>
    <dbReference type="NCBI Taxonomy" id="4170"/>
    <lineage>
        <taxon>Eukaryota</taxon>
        <taxon>Viridiplantae</taxon>
        <taxon>Streptophyta</taxon>
        <taxon>Embryophyta</taxon>
        <taxon>Tracheophyta</taxon>
        <taxon>Spermatophyta</taxon>
        <taxon>Magnoliopsida</taxon>
        <taxon>eudicotyledons</taxon>
        <taxon>Gunneridae</taxon>
        <taxon>Pentapetalae</taxon>
        <taxon>asterids</taxon>
        <taxon>lamiids</taxon>
        <taxon>Lamiales</taxon>
        <taxon>Orobanchaceae</taxon>
        <taxon>Buchnereae</taxon>
        <taxon>Striga</taxon>
    </lineage>
</organism>
<feature type="region of interest" description="Disordered" evidence="2">
    <location>
        <begin position="1"/>
        <end position="42"/>
    </location>
</feature>
<dbReference type="AlphaFoldDB" id="A0A5A7PLW5"/>
<evidence type="ECO:0008006" key="5">
    <source>
        <dbReference type="Google" id="ProtNLM"/>
    </source>
</evidence>
<feature type="region of interest" description="Disordered" evidence="2">
    <location>
        <begin position="85"/>
        <end position="130"/>
    </location>
</feature>
<accession>A0A5A7PLW5</accession>
<gene>
    <name evidence="3" type="ORF">STAS_09888</name>
</gene>
<dbReference type="PANTHER" id="PTHR33083:SF116">
    <property type="entry name" value="OS04G0413900 PROTEIN"/>
    <property type="match status" value="1"/>
</dbReference>
<evidence type="ECO:0000313" key="4">
    <source>
        <dbReference type="Proteomes" id="UP000325081"/>
    </source>
</evidence>
<comment type="similarity">
    <text evidence="1">Belongs to the senescence regulator S40 family.</text>
</comment>
<evidence type="ECO:0000256" key="2">
    <source>
        <dbReference type="SAM" id="MobiDB-lite"/>
    </source>
</evidence>
<protein>
    <recommendedName>
        <fullName evidence="5">Senescence regulator</fullName>
    </recommendedName>
</protein>
<name>A0A5A7PLW5_STRAF</name>
<evidence type="ECO:0000313" key="3">
    <source>
        <dbReference type="EMBL" id="GER33744.1"/>
    </source>
</evidence>
<comment type="caution">
    <text evidence="3">The sequence shown here is derived from an EMBL/GenBank/DDBJ whole genome shotgun (WGS) entry which is preliminary data.</text>
</comment>
<dbReference type="Proteomes" id="UP000325081">
    <property type="component" value="Unassembled WGS sequence"/>
</dbReference>
<dbReference type="EMBL" id="BKCP01004783">
    <property type="protein sequence ID" value="GER33744.1"/>
    <property type="molecule type" value="Genomic_DNA"/>
</dbReference>